<feature type="transmembrane region" description="Helical" evidence="2">
    <location>
        <begin position="12"/>
        <end position="35"/>
    </location>
</feature>
<evidence type="ECO:0000256" key="2">
    <source>
        <dbReference type="SAM" id="Phobius"/>
    </source>
</evidence>
<dbReference type="OrthoDB" id="5612586at2"/>
<sequence length="137" mass="15677">MFCLFKNSKIAYPLNWIVLLLSLAGVAYWLHFAFIEKEFLKTVFEGQALFVDLLLGIPVVLIFAVVVYAMIFWVLKVLIILFLPQMIIQLEAPQAELSDELDPSLGESYWQQDERNPLDSETTSKSSQNDESDSTKK</sequence>
<gene>
    <name evidence="3" type="ordered locus">Tcr_1357</name>
</gene>
<feature type="compositionally biased region" description="Polar residues" evidence="1">
    <location>
        <begin position="119"/>
        <end position="129"/>
    </location>
</feature>
<accession>Q31FX1</accession>
<evidence type="ECO:0000313" key="3">
    <source>
        <dbReference type="EMBL" id="ABB41952.1"/>
    </source>
</evidence>
<evidence type="ECO:0000256" key="1">
    <source>
        <dbReference type="SAM" id="MobiDB-lite"/>
    </source>
</evidence>
<dbReference type="KEGG" id="tcx:Tcr_1357"/>
<keyword evidence="2" id="KW-1133">Transmembrane helix</keyword>
<dbReference type="HOGENOM" id="CLU_1864223_0_0_6"/>
<reference evidence="3" key="1">
    <citation type="submission" date="2006-07" db="EMBL/GenBank/DDBJ databases">
        <title>Complete sequence of Thiomicrospira crunogena XCL-2.</title>
        <authorList>
            <consortium name="US DOE Joint Genome Institute"/>
            <person name="Copeland A."/>
            <person name="Lucas S."/>
            <person name="Lapidus A."/>
            <person name="Barry K."/>
            <person name="Detter J.C."/>
            <person name="Glavina del Rio T."/>
            <person name="Hammon N."/>
            <person name="Israni S."/>
            <person name="Dalin E."/>
            <person name="Tice H."/>
            <person name="Pitluck S."/>
            <person name="Chain P."/>
            <person name="Malfatti S."/>
            <person name="Shin M."/>
            <person name="Vergez L."/>
            <person name="Schmutz J."/>
            <person name="Larimer F."/>
            <person name="Land M."/>
            <person name="Hauser L."/>
            <person name="Kyrpides N."/>
            <person name="Lykidis A."/>
            <person name="Scott K.M."/>
            <person name="Sievert S."/>
            <person name="Kerfeld C."/>
            <person name="Freyermuth S."/>
            <person name="Dobrinski K."/>
            <person name="Boller A."/>
            <person name="Fitzpatrick K."/>
            <person name="Thoma P."/>
            <person name="Moore J."/>
            <person name="Richardson P."/>
        </authorList>
    </citation>
    <scope>NUCLEOTIDE SEQUENCE</scope>
    <source>
        <strain evidence="3">XCL-2</strain>
    </source>
</reference>
<feature type="region of interest" description="Disordered" evidence="1">
    <location>
        <begin position="112"/>
        <end position="137"/>
    </location>
</feature>
<feature type="transmembrane region" description="Helical" evidence="2">
    <location>
        <begin position="55"/>
        <end position="83"/>
    </location>
</feature>
<dbReference type="AlphaFoldDB" id="Q31FX1"/>
<keyword evidence="2" id="KW-0472">Membrane</keyword>
<protein>
    <submittedName>
        <fullName evidence="3">Uncharacterized protein</fullName>
    </submittedName>
</protein>
<keyword evidence="2" id="KW-0812">Transmembrane</keyword>
<proteinExistence type="predicted"/>
<dbReference type="STRING" id="317025.Tcr_1357"/>
<name>Q31FX1_HYDCU</name>
<organism evidence="3">
    <name type="scientific">Hydrogenovibrio crunogenus (strain DSM 25203 / XCL-2)</name>
    <name type="common">Thiomicrospira crunogena</name>
    <dbReference type="NCBI Taxonomy" id="317025"/>
    <lineage>
        <taxon>Bacteria</taxon>
        <taxon>Pseudomonadati</taxon>
        <taxon>Pseudomonadota</taxon>
        <taxon>Gammaproteobacteria</taxon>
        <taxon>Thiotrichales</taxon>
        <taxon>Piscirickettsiaceae</taxon>
        <taxon>Hydrogenovibrio</taxon>
    </lineage>
</organism>
<dbReference type="EMBL" id="CP000109">
    <property type="protein sequence ID" value="ABB41952.1"/>
    <property type="molecule type" value="Genomic_DNA"/>
</dbReference>